<dbReference type="GO" id="GO:0004523">
    <property type="term" value="F:RNA-DNA hybrid ribonuclease activity"/>
    <property type="evidence" value="ECO:0007669"/>
    <property type="project" value="UniProtKB-EC"/>
</dbReference>
<dbReference type="InterPro" id="IPR043128">
    <property type="entry name" value="Rev_trsase/Diguanyl_cyclase"/>
</dbReference>
<proteinExistence type="inferred from homology"/>
<dbReference type="InterPro" id="IPR000477">
    <property type="entry name" value="RT_dom"/>
</dbReference>
<dbReference type="PANTHER" id="PTHR47027:SF25">
    <property type="entry name" value="REVERSE TRANSCRIPTASE DOMAIN-CONTAINING PROTEIN"/>
    <property type="match status" value="1"/>
</dbReference>
<dbReference type="Pfam" id="PF00078">
    <property type="entry name" value="RVT_1"/>
    <property type="match status" value="1"/>
</dbReference>
<dbReference type="Gene3D" id="3.30.70.270">
    <property type="match status" value="1"/>
</dbReference>
<dbReference type="InterPro" id="IPR043502">
    <property type="entry name" value="DNA/RNA_pol_sf"/>
</dbReference>
<reference evidence="4" key="1">
    <citation type="submission" date="2025-08" db="UniProtKB">
        <authorList>
            <consortium name="Ensembl"/>
        </authorList>
    </citation>
    <scope>IDENTIFICATION</scope>
</reference>
<dbReference type="OMA" id="HINNTMG"/>
<reference evidence="4" key="2">
    <citation type="submission" date="2025-09" db="UniProtKB">
        <authorList>
            <consortium name="Ensembl"/>
        </authorList>
    </citation>
    <scope>IDENTIFICATION</scope>
</reference>
<evidence type="ECO:0000313" key="5">
    <source>
        <dbReference type="Proteomes" id="UP000264820"/>
    </source>
</evidence>
<accession>A0A3Q2XT81</accession>
<dbReference type="PANTHER" id="PTHR47027">
    <property type="entry name" value="REVERSE TRANSCRIPTASE DOMAIN-CONTAINING PROTEIN"/>
    <property type="match status" value="1"/>
</dbReference>
<dbReference type="AlphaFoldDB" id="A0A3Q2XT81"/>
<evidence type="ECO:0000256" key="1">
    <source>
        <dbReference type="ARBA" id="ARBA00010879"/>
    </source>
</evidence>
<dbReference type="GeneTree" id="ENSGT00940000170074"/>
<keyword evidence="5" id="KW-1185">Reference proteome</keyword>
<name>A0A3Q2XT81_HIPCM</name>
<comment type="similarity">
    <text evidence="1">Belongs to the beta type-B retroviral polymerase family. HERV class-II K(HML-2) pol subfamily.</text>
</comment>
<dbReference type="STRING" id="109280.ENSHCOP00000008138"/>
<dbReference type="PROSITE" id="PS50878">
    <property type="entry name" value="RT_POL"/>
    <property type="match status" value="1"/>
</dbReference>
<feature type="domain" description="Reverse transcriptase" evidence="3">
    <location>
        <begin position="1"/>
        <end position="176"/>
    </location>
</feature>
<organism evidence="4 5">
    <name type="scientific">Hippocampus comes</name>
    <name type="common">Tiger tail seahorse</name>
    <dbReference type="NCBI Taxonomy" id="109280"/>
    <lineage>
        <taxon>Eukaryota</taxon>
        <taxon>Metazoa</taxon>
        <taxon>Chordata</taxon>
        <taxon>Craniata</taxon>
        <taxon>Vertebrata</taxon>
        <taxon>Euteleostomi</taxon>
        <taxon>Actinopterygii</taxon>
        <taxon>Neopterygii</taxon>
        <taxon>Teleostei</taxon>
        <taxon>Neoteleostei</taxon>
        <taxon>Acanthomorphata</taxon>
        <taxon>Syngnathiaria</taxon>
        <taxon>Syngnathiformes</taxon>
        <taxon>Syngnathoidei</taxon>
        <taxon>Syngnathidae</taxon>
        <taxon>Hippocampus</taxon>
    </lineage>
</organism>
<protein>
    <recommendedName>
        <fullName evidence="2">ribonuclease H</fullName>
        <ecNumber evidence="2">3.1.26.4</ecNumber>
    </recommendedName>
</protein>
<dbReference type="Proteomes" id="UP000264820">
    <property type="component" value="Unplaced"/>
</dbReference>
<dbReference type="SUPFAM" id="SSF56672">
    <property type="entry name" value="DNA/RNA polymerases"/>
    <property type="match status" value="1"/>
</dbReference>
<evidence type="ECO:0000259" key="3">
    <source>
        <dbReference type="PROSITE" id="PS50878"/>
    </source>
</evidence>
<evidence type="ECO:0000313" key="4">
    <source>
        <dbReference type="Ensembl" id="ENSHCOP00000008138.1"/>
    </source>
</evidence>
<dbReference type="EC" id="3.1.26.4" evidence="2"/>
<sequence length="246" mass="27228">MTFTTISSTLKKPLTVCGMRGCGNYNFNNNLIQVIQSLYTNSSSAVHINNTMGDLFKTSIGVRQGCLLSPVLFNIFLENIMDEALEEFHTSISIGGRPICNLRFADDIDLMGKSEAELQDLTTRLEEVARAYGMEISLEKSKILVNSHNKTTPTNITMNGQTLEVVKDFKYLGSFVSEDGSSTKEIKTRIGIATSAMTRLARIWRSNTISFTVKVRLVSASRDVPHCLSLEKKCDHAFCKPSVVLG</sequence>
<evidence type="ECO:0000256" key="2">
    <source>
        <dbReference type="ARBA" id="ARBA00012180"/>
    </source>
</evidence>
<dbReference type="Ensembl" id="ENSHCOT00000000816.1">
    <property type="protein sequence ID" value="ENSHCOP00000008138.1"/>
    <property type="gene ID" value="ENSHCOG00000010320.1"/>
</dbReference>